<evidence type="ECO:0000313" key="3">
    <source>
        <dbReference type="Proteomes" id="UP000321323"/>
    </source>
</evidence>
<sequence>MTCKSLAVRLVCALSMLLACAAAPATVCRNPYIDGMETVIDRTKTLLGPDTTDIRRIRLFISSDEGVPFVQSNFRSANPDKPGEFSDYPTKIRDKGVDSIESALLNIIFWGTPPDNADAIVREALDHAEIFVDSKAFDQSGRLHLTVERDIKVRLAAKGQPVTTGELKLLHLKKPPPALTEVISGCCVRGRPPGHGTRIMASLKERPFKTDDFTFFSMVVDSGTTATIMALPALRSATDRIGTLPERWADRLDTALTRSAGKNLVVMGHIEGKDVVVTNARQEVLYSIPIAQLRAKAREHNVDLLLLGCDTAAFIERETAGLGIAGLFNTAAAARKLEAALTNSSSVADVVTNMASTDFVFVAYEEKGGYGYAGASVFAKVAGESHTARIFRLLALRKKGQ</sequence>
<protein>
    <submittedName>
        <fullName evidence="2">Uncharacterized protein</fullName>
    </submittedName>
</protein>
<feature type="chain" id="PRO_5046409752" evidence="1">
    <location>
        <begin position="22"/>
        <end position="401"/>
    </location>
</feature>
<dbReference type="Proteomes" id="UP000321323">
    <property type="component" value="Chromosome"/>
</dbReference>
<proteinExistence type="predicted"/>
<accession>A0ABZ1UKS7</accession>
<dbReference type="PROSITE" id="PS51257">
    <property type="entry name" value="PROKAR_LIPOPROTEIN"/>
    <property type="match status" value="1"/>
</dbReference>
<evidence type="ECO:0000313" key="2">
    <source>
        <dbReference type="EMBL" id="WUR13311.1"/>
    </source>
</evidence>
<keyword evidence="3" id="KW-1185">Reference proteome</keyword>
<gene>
    <name evidence="2" type="ORF">E7V67_027115</name>
</gene>
<evidence type="ECO:0000256" key="1">
    <source>
        <dbReference type="SAM" id="SignalP"/>
    </source>
</evidence>
<name>A0ABZ1UKS7_9BURK</name>
<reference evidence="2 3" key="1">
    <citation type="journal article" date="2019" name="Int. J. Syst. Evol. Microbiol.">
        <title>The Draft Whole-Genome Sequence of the Antibiotic Producer Empedobacter haloabium ATCC 31962 Provides Indications for Its Taxonomic Reclassification.</title>
        <authorList>
            <person name="Miess H."/>
            <person name="Arlt P."/>
            <person name="Apel A.K."/>
            <person name="Weber T."/>
            <person name="Nieselt K."/>
            <person name="Hanssen F."/>
            <person name="Czemmel S."/>
            <person name="Nahnsen S."/>
            <person name="Gross H."/>
        </authorList>
    </citation>
    <scope>NUCLEOTIDE SEQUENCE [LARGE SCALE GENOMIC DNA]</scope>
    <source>
        <strain evidence="2 3">ATCC 31962</strain>
    </source>
</reference>
<dbReference type="EMBL" id="CP136508">
    <property type="protein sequence ID" value="WUR13311.1"/>
    <property type="molecule type" value="Genomic_DNA"/>
</dbReference>
<keyword evidence="1" id="KW-0732">Signal</keyword>
<organism evidence="2 3">
    <name type="scientific">[Empedobacter] haloabium</name>
    <dbReference type="NCBI Taxonomy" id="592317"/>
    <lineage>
        <taxon>Bacteria</taxon>
        <taxon>Pseudomonadati</taxon>
        <taxon>Pseudomonadota</taxon>
        <taxon>Betaproteobacteria</taxon>
        <taxon>Burkholderiales</taxon>
        <taxon>Oxalobacteraceae</taxon>
        <taxon>Telluria group</taxon>
        <taxon>Telluria group incertae sedis</taxon>
    </lineage>
</organism>
<feature type="signal peptide" evidence="1">
    <location>
        <begin position="1"/>
        <end position="21"/>
    </location>
</feature>